<evidence type="ECO:0000256" key="4">
    <source>
        <dbReference type="PROSITE-ProRule" id="PRU01161"/>
    </source>
</evidence>
<feature type="short sequence motif" description="GXGXXG" evidence="4">
    <location>
        <begin position="24"/>
        <end position="29"/>
    </location>
</feature>
<evidence type="ECO:0000256" key="2">
    <source>
        <dbReference type="ARBA" id="ARBA00022963"/>
    </source>
</evidence>
<reference evidence="6" key="2">
    <citation type="journal article" date="2020" name="Microorganisms">
        <title>Osmotic Adaptation and Compatible Solute Biosynthesis of Phototrophic Bacteria as Revealed from Genome Analyses.</title>
        <authorList>
            <person name="Imhoff J.F."/>
            <person name="Rahn T."/>
            <person name="Kunzel S."/>
            <person name="Keller A."/>
            <person name="Neulinger S.C."/>
        </authorList>
    </citation>
    <scope>NUCLEOTIDE SEQUENCE</scope>
    <source>
        <strain evidence="6">LMG 28126</strain>
    </source>
</reference>
<organism evidence="6 7">
    <name type="scientific">Rhodobaculum claviforme</name>
    <dbReference type="NCBI Taxonomy" id="1549854"/>
    <lineage>
        <taxon>Bacteria</taxon>
        <taxon>Pseudomonadati</taxon>
        <taxon>Pseudomonadota</taxon>
        <taxon>Alphaproteobacteria</taxon>
        <taxon>Rhodobacterales</taxon>
        <taxon>Paracoccaceae</taxon>
        <taxon>Rhodobaculum</taxon>
    </lineage>
</organism>
<feature type="short sequence motif" description="GXSXG" evidence="4">
    <location>
        <begin position="52"/>
        <end position="56"/>
    </location>
</feature>
<dbReference type="AlphaFoldDB" id="A0A934TEP9"/>
<sequence>MNASSPQGNGGGTGPRRINLALQGGGAHGAFTWGVLDRLLMDDGIEIAGLSGASAGALNAAALKAGLIAGGRDEARATLDWVWRQVGAVGDLEMARWVGSVMPGLGSLTTWMEQVMPITPAEIAGRMISPYDFGALYRNPLERVVRKLRFDRVCASEGPALFVSATNVRTGKIRVFRGPEVTPEAIMASACLPSVFQAVEIDDPLTGRREAFWDGGFTGNPALFPLFDAGLPSDIVIVNINPLYRDAVPTTPQDIQSRMNEISFNASLLRELRGIAFVQELIAEGRIPGDALKPVHVHMIADDATMRPLSVRTKTAPTPLLLHQLREAGHAAADRFLTDHRAALGVSGTVDLVATCD</sequence>
<dbReference type="PANTHER" id="PTHR14226">
    <property type="entry name" value="NEUROPATHY TARGET ESTERASE/SWISS CHEESE D.MELANOGASTER"/>
    <property type="match status" value="1"/>
</dbReference>
<protein>
    <submittedName>
        <fullName evidence="6">Patatin</fullName>
    </submittedName>
</protein>
<dbReference type="InterPro" id="IPR016035">
    <property type="entry name" value="Acyl_Trfase/lysoPLipase"/>
</dbReference>
<dbReference type="InterPro" id="IPR002641">
    <property type="entry name" value="PNPLA_dom"/>
</dbReference>
<gene>
    <name evidence="6" type="ORF">CCR87_01120</name>
</gene>
<reference evidence="6" key="1">
    <citation type="submission" date="2017-05" db="EMBL/GenBank/DDBJ databases">
        <authorList>
            <person name="Imhoff J.F."/>
            <person name="Rahn T."/>
            <person name="Kuenzel S."/>
            <person name="Neulinger S.C."/>
        </authorList>
    </citation>
    <scope>NUCLEOTIDE SEQUENCE</scope>
    <source>
        <strain evidence="6">LMG 28126</strain>
    </source>
</reference>
<dbReference type="Pfam" id="PF01734">
    <property type="entry name" value="Patatin"/>
    <property type="match status" value="1"/>
</dbReference>
<evidence type="ECO:0000259" key="5">
    <source>
        <dbReference type="PROSITE" id="PS51635"/>
    </source>
</evidence>
<comment type="caution">
    <text evidence="6">The sequence shown here is derived from an EMBL/GenBank/DDBJ whole genome shotgun (WGS) entry which is preliminary data.</text>
</comment>
<dbReference type="Gene3D" id="3.40.1090.10">
    <property type="entry name" value="Cytosolic phospholipase A2 catalytic domain"/>
    <property type="match status" value="2"/>
</dbReference>
<dbReference type="GO" id="GO:0016042">
    <property type="term" value="P:lipid catabolic process"/>
    <property type="evidence" value="ECO:0007669"/>
    <property type="project" value="UniProtKB-KW"/>
</dbReference>
<keyword evidence="7" id="KW-1185">Reference proteome</keyword>
<evidence type="ECO:0000256" key="3">
    <source>
        <dbReference type="ARBA" id="ARBA00023098"/>
    </source>
</evidence>
<evidence type="ECO:0000313" key="7">
    <source>
        <dbReference type="Proteomes" id="UP000706333"/>
    </source>
</evidence>
<evidence type="ECO:0000256" key="1">
    <source>
        <dbReference type="ARBA" id="ARBA00022801"/>
    </source>
</evidence>
<dbReference type="PANTHER" id="PTHR14226:SF78">
    <property type="entry name" value="SLR0060 PROTEIN"/>
    <property type="match status" value="1"/>
</dbReference>
<dbReference type="InterPro" id="IPR050301">
    <property type="entry name" value="NTE"/>
</dbReference>
<dbReference type="Proteomes" id="UP000706333">
    <property type="component" value="Unassembled WGS sequence"/>
</dbReference>
<name>A0A934TEP9_9RHOB</name>
<dbReference type="RefSeq" id="WP_201155493.1">
    <property type="nucleotide sequence ID" value="NZ_NHSD01000070.1"/>
</dbReference>
<comment type="caution">
    <text evidence="4">Lacks conserved residue(s) required for the propagation of feature annotation.</text>
</comment>
<keyword evidence="3" id="KW-0443">Lipid metabolism</keyword>
<dbReference type="SUPFAM" id="SSF52151">
    <property type="entry name" value="FabD/lysophospholipase-like"/>
    <property type="match status" value="1"/>
</dbReference>
<keyword evidence="2" id="KW-0442">Lipid degradation</keyword>
<keyword evidence="1" id="KW-0378">Hydrolase</keyword>
<accession>A0A934TEP9</accession>
<dbReference type="EMBL" id="NHSD01000070">
    <property type="protein sequence ID" value="MBK5925969.1"/>
    <property type="molecule type" value="Genomic_DNA"/>
</dbReference>
<feature type="domain" description="PNPLA" evidence="5">
    <location>
        <begin position="20"/>
        <end position="237"/>
    </location>
</feature>
<evidence type="ECO:0000313" key="6">
    <source>
        <dbReference type="EMBL" id="MBK5925969.1"/>
    </source>
</evidence>
<dbReference type="GO" id="GO:0016787">
    <property type="term" value="F:hydrolase activity"/>
    <property type="evidence" value="ECO:0007669"/>
    <property type="project" value="UniProtKB-KW"/>
</dbReference>
<proteinExistence type="predicted"/>
<dbReference type="PROSITE" id="PS51635">
    <property type="entry name" value="PNPLA"/>
    <property type="match status" value="1"/>
</dbReference>